<proteinExistence type="predicted"/>
<name>A0A178N1X1_9PROT</name>
<dbReference type="STRING" id="1437059.A6A05_18225"/>
<feature type="domain" description="CBS" evidence="3">
    <location>
        <begin position="8"/>
        <end position="71"/>
    </location>
</feature>
<keyword evidence="5" id="KW-1185">Reference proteome</keyword>
<evidence type="ECO:0000256" key="2">
    <source>
        <dbReference type="PROSITE-ProRule" id="PRU00703"/>
    </source>
</evidence>
<evidence type="ECO:0000256" key="1">
    <source>
        <dbReference type="ARBA" id="ARBA00023122"/>
    </source>
</evidence>
<dbReference type="OrthoDB" id="9807125at2"/>
<dbReference type="InterPro" id="IPR000644">
    <property type="entry name" value="CBS_dom"/>
</dbReference>
<protein>
    <recommendedName>
        <fullName evidence="3">CBS domain-containing protein</fullName>
    </recommendedName>
</protein>
<feature type="domain" description="CBS" evidence="3">
    <location>
        <begin position="78"/>
        <end position="134"/>
    </location>
</feature>
<dbReference type="Proteomes" id="UP000078543">
    <property type="component" value="Unassembled WGS sequence"/>
</dbReference>
<sequence length="147" mass="15801">MFVKNILMGKARGAGVVTISPDASISEAAKLLATHRIGALIATHADGAIAGILSERDIVRGLAAQENVCTTARVQDLMTATVLTCHEDDTLDSLMMTMTGRRIRHLPVVDSDNHLIGIVTIGDVVKSRLDQADMEVDNLRHYVVASR</sequence>
<evidence type="ECO:0000313" key="4">
    <source>
        <dbReference type="EMBL" id="OAN67606.1"/>
    </source>
</evidence>
<dbReference type="RefSeq" id="WP_068496313.1">
    <property type="nucleotide sequence ID" value="NZ_LWQU01000006.1"/>
</dbReference>
<dbReference type="Pfam" id="PF00571">
    <property type="entry name" value="CBS"/>
    <property type="match status" value="2"/>
</dbReference>
<reference evidence="4 5" key="1">
    <citation type="submission" date="2016-04" db="EMBL/GenBank/DDBJ databases">
        <title>Draft genome sequence of freshwater magnetotactic bacteria Magnetospirillum marisnigri SP-1 and Magnetospirillum moscoviense BB-1.</title>
        <authorList>
            <person name="Koziaeva V."/>
            <person name="Dziuba M.V."/>
            <person name="Ivanov T.M."/>
            <person name="Kuznetsov B."/>
            <person name="Grouzdev D.S."/>
        </authorList>
    </citation>
    <scope>NUCLEOTIDE SEQUENCE [LARGE SCALE GENOMIC DNA]</scope>
    <source>
        <strain evidence="4 5">BB-1</strain>
    </source>
</reference>
<comment type="caution">
    <text evidence="4">The sequence shown here is derived from an EMBL/GenBank/DDBJ whole genome shotgun (WGS) entry which is preliminary data.</text>
</comment>
<dbReference type="InterPro" id="IPR051257">
    <property type="entry name" value="Diverse_CBS-Domain"/>
</dbReference>
<dbReference type="AlphaFoldDB" id="A0A178N1X1"/>
<dbReference type="CDD" id="cd04623">
    <property type="entry name" value="CBS_pair_bac_euk"/>
    <property type="match status" value="1"/>
</dbReference>
<evidence type="ECO:0000259" key="3">
    <source>
        <dbReference type="PROSITE" id="PS51371"/>
    </source>
</evidence>
<accession>A0A178N1X1</accession>
<dbReference type="PANTHER" id="PTHR43080:SF2">
    <property type="entry name" value="CBS DOMAIN-CONTAINING PROTEIN"/>
    <property type="match status" value="1"/>
</dbReference>
<dbReference type="InterPro" id="IPR044725">
    <property type="entry name" value="CBSX3_CBS_dom"/>
</dbReference>
<dbReference type="PANTHER" id="PTHR43080">
    <property type="entry name" value="CBS DOMAIN-CONTAINING PROTEIN CBSX3, MITOCHONDRIAL"/>
    <property type="match status" value="1"/>
</dbReference>
<organism evidence="4 5">
    <name type="scientific">Magnetospirillum moscoviense</name>
    <dbReference type="NCBI Taxonomy" id="1437059"/>
    <lineage>
        <taxon>Bacteria</taxon>
        <taxon>Pseudomonadati</taxon>
        <taxon>Pseudomonadota</taxon>
        <taxon>Alphaproteobacteria</taxon>
        <taxon>Rhodospirillales</taxon>
        <taxon>Rhodospirillaceae</taxon>
        <taxon>Magnetospirillum</taxon>
    </lineage>
</organism>
<gene>
    <name evidence="4" type="ORF">A6A05_18225</name>
</gene>
<keyword evidence="1 2" id="KW-0129">CBS domain</keyword>
<dbReference type="PROSITE" id="PS51371">
    <property type="entry name" value="CBS"/>
    <property type="match status" value="2"/>
</dbReference>
<dbReference type="SMART" id="SM00116">
    <property type="entry name" value="CBS"/>
    <property type="match status" value="2"/>
</dbReference>
<dbReference type="EMBL" id="LWQU01000006">
    <property type="protein sequence ID" value="OAN67606.1"/>
    <property type="molecule type" value="Genomic_DNA"/>
</dbReference>
<evidence type="ECO:0000313" key="5">
    <source>
        <dbReference type="Proteomes" id="UP000078543"/>
    </source>
</evidence>
<dbReference type="Gene3D" id="3.10.580.10">
    <property type="entry name" value="CBS-domain"/>
    <property type="match status" value="1"/>
</dbReference>
<dbReference type="InterPro" id="IPR046342">
    <property type="entry name" value="CBS_dom_sf"/>
</dbReference>
<dbReference type="SUPFAM" id="SSF54631">
    <property type="entry name" value="CBS-domain pair"/>
    <property type="match status" value="1"/>
</dbReference>